<dbReference type="RefSeq" id="WP_202009820.1">
    <property type="nucleotide sequence ID" value="NZ_JAERRB010000003.1"/>
</dbReference>
<dbReference type="InterPro" id="IPR055557">
    <property type="entry name" value="DUF7133"/>
</dbReference>
<evidence type="ECO:0000313" key="7">
    <source>
        <dbReference type="Proteomes" id="UP000613030"/>
    </source>
</evidence>
<dbReference type="NCBIfam" id="TIGR02603">
    <property type="entry name" value="CxxCH_TIGR02603"/>
    <property type="match status" value="1"/>
</dbReference>
<protein>
    <submittedName>
        <fullName evidence="6">C-type cytochrome</fullName>
    </submittedName>
</protein>
<dbReference type="InterPro" id="IPR009056">
    <property type="entry name" value="Cyt_c-like_dom"/>
</dbReference>
<evidence type="ECO:0000313" key="6">
    <source>
        <dbReference type="EMBL" id="MBL0742053.1"/>
    </source>
</evidence>
<dbReference type="PROSITE" id="PS51257">
    <property type="entry name" value="PROKAR_LIPOPROTEIN"/>
    <property type="match status" value="1"/>
</dbReference>
<keyword evidence="3 4" id="KW-0408">Iron</keyword>
<evidence type="ECO:0000259" key="5">
    <source>
        <dbReference type="PROSITE" id="PS51007"/>
    </source>
</evidence>
<evidence type="ECO:0000256" key="1">
    <source>
        <dbReference type="ARBA" id="ARBA00022617"/>
    </source>
</evidence>
<dbReference type="PANTHER" id="PTHR33546">
    <property type="entry name" value="LARGE, MULTIFUNCTIONAL SECRETED PROTEIN-RELATED"/>
    <property type="match status" value="1"/>
</dbReference>
<sequence length="1010" mass="111660">MSKFNFRPAFWLGAAALVAFSCKQKPAETNDEHSTAASLADLKVHEGLEVTLFASEPMFTNPTNIAIDARGRVWVCEAYNYRNQYNIKNPAKAEGDRIMILEDTDGDGKADKSKVFYQGTDVNSALGISLLGNKVIVSCSPNVFVFTDDNGDDVPDKKEIFFQGIQGLQHDHGMHTFVFGPDGRLYFNFGNEGKSLLNAAGDTVVDVHGHKVVTNGKPFREGMVMRCDVDGSHVEVLGNNFRNNFEVSVDPYGTLWQSDNDDDGNKGTRINYVMEYGNFGYRDEMTGASWNTRRTNLEKEIPLRHWHLNDPGVVPNILQTGSGSPAGITVYEGDLLPEIFRGQMIHAEPGHNVVRAYPVENDGAGYKATIVNILEGQKDQWFRPIDVAVAPDGSLFVADWYDPGVGGHQVGDLDRGRIYRVAPVKTNYTVAKTDVSSTEGAVAALLNPNPAVRFLGWTALAAAGEKAEPALQTLWKESNPRHRAQALWLLSKLPNAETYIDQALTDGDANLRIAGVRVIRSLQKDVLPVALKLQNDASPQVRREVALAIRGNKTAAAADVWTTLAQQYDGKDRWYLEALGIGADGNWDAYFTTWKKKVGAAWNTPANRDIVWRSRSKYALPLLAELIKGSNDQEMLRYYRAFDFHTDASKQTVLAQLVQQSQGDKLVLALKHMDASKLKMTPAITTALNKVLDAKKGKLEFVELVTLFNLKDRAKDLLQLAVQYPDSTVGKESARTLMLKWNKTDLVMNVINKGTKEEAQAMIKGLWPLMNNQNVVALMEGVMMDSAKNIELRKLAVKTFGGQWGAEDRLLVLAKENKIPEALNTAVAGVFQTAWRGQLREEAAKYIKLPGSKEGTALPAVSVLVDKHGDAAKGQEVFKTLCMQCHKVKSEGVNFGPELSEIGDKLSKEAMYAAILFPDQGISFGFEGYNIKLKDGSSAFGRIVSETEDKVEMQYMSNPQTVLKENIASRTKLETSLMPSNLQSSMSEDELVNLVEYLTTLKKDERVSKN</sequence>
<dbReference type="InterPro" id="IPR011042">
    <property type="entry name" value="6-blade_b-propeller_TolB-like"/>
</dbReference>
<dbReference type="PANTHER" id="PTHR33546:SF1">
    <property type="entry name" value="LARGE, MULTIFUNCTIONAL SECRETED PROTEIN"/>
    <property type="match status" value="1"/>
</dbReference>
<feature type="domain" description="Cytochrome c" evidence="5">
    <location>
        <begin position="869"/>
        <end position="1002"/>
    </location>
</feature>
<dbReference type="Gene3D" id="1.10.760.10">
    <property type="entry name" value="Cytochrome c-like domain"/>
    <property type="match status" value="1"/>
</dbReference>
<evidence type="ECO:0000256" key="3">
    <source>
        <dbReference type="ARBA" id="ARBA00023004"/>
    </source>
</evidence>
<evidence type="ECO:0000256" key="4">
    <source>
        <dbReference type="PROSITE-ProRule" id="PRU00433"/>
    </source>
</evidence>
<dbReference type="InterPro" id="IPR013428">
    <property type="entry name" value="Membrane-bound_put_N"/>
</dbReference>
<dbReference type="InterPro" id="IPR011989">
    <property type="entry name" value="ARM-like"/>
</dbReference>
<dbReference type="Pfam" id="PF23500">
    <property type="entry name" value="DUF7133"/>
    <property type="match status" value="1"/>
</dbReference>
<keyword evidence="2 4" id="KW-0479">Metal-binding</keyword>
<dbReference type="Gene3D" id="2.120.10.30">
    <property type="entry name" value="TolB, C-terminal domain"/>
    <property type="match status" value="1"/>
</dbReference>
<proteinExistence type="predicted"/>
<comment type="caution">
    <text evidence="6">The sequence shown here is derived from an EMBL/GenBank/DDBJ whole genome shotgun (WGS) entry which is preliminary data.</text>
</comment>
<keyword evidence="7" id="KW-1185">Reference proteome</keyword>
<dbReference type="NCBIfam" id="TIGR02604">
    <property type="entry name" value="Piru_Ver_Nterm"/>
    <property type="match status" value="1"/>
</dbReference>
<dbReference type="PROSITE" id="PS51007">
    <property type="entry name" value="CYTC"/>
    <property type="match status" value="1"/>
</dbReference>
<dbReference type="Proteomes" id="UP000613030">
    <property type="component" value="Unassembled WGS sequence"/>
</dbReference>
<keyword evidence="1 4" id="KW-0349">Heme</keyword>
<dbReference type="InterPro" id="IPR036909">
    <property type="entry name" value="Cyt_c-like_dom_sf"/>
</dbReference>
<dbReference type="SUPFAM" id="SSF50952">
    <property type="entry name" value="Soluble quinoprotein glucose dehydrogenase"/>
    <property type="match status" value="1"/>
</dbReference>
<dbReference type="InterPro" id="IPR013427">
    <property type="entry name" value="Haem-bd_dom_put"/>
</dbReference>
<name>A0ABS1KRE0_9BACT</name>
<dbReference type="Pfam" id="PF00034">
    <property type="entry name" value="Cytochrom_C"/>
    <property type="match status" value="1"/>
</dbReference>
<dbReference type="SUPFAM" id="SSF48371">
    <property type="entry name" value="ARM repeat"/>
    <property type="match status" value="1"/>
</dbReference>
<accession>A0ABS1KRE0</accession>
<reference evidence="6 7" key="1">
    <citation type="submission" date="2021-01" db="EMBL/GenBank/DDBJ databases">
        <title>Chryseolinea sp. Jin1 Genome sequencing and assembly.</title>
        <authorList>
            <person name="Kim I."/>
        </authorList>
    </citation>
    <scope>NUCLEOTIDE SEQUENCE [LARGE SCALE GENOMIC DNA]</scope>
    <source>
        <strain evidence="6 7">Jin1</strain>
    </source>
</reference>
<organism evidence="6 7">
    <name type="scientific">Chryseolinea lacunae</name>
    <dbReference type="NCBI Taxonomy" id="2801331"/>
    <lineage>
        <taxon>Bacteria</taxon>
        <taxon>Pseudomonadati</taxon>
        <taxon>Bacteroidota</taxon>
        <taxon>Cytophagia</taxon>
        <taxon>Cytophagales</taxon>
        <taxon>Fulvivirgaceae</taxon>
        <taxon>Chryseolinea</taxon>
    </lineage>
</organism>
<dbReference type="EMBL" id="JAERRB010000003">
    <property type="protein sequence ID" value="MBL0742053.1"/>
    <property type="molecule type" value="Genomic_DNA"/>
</dbReference>
<evidence type="ECO:0000256" key="2">
    <source>
        <dbReference type="ARBA" id="ARBA00022723"/>
    </source>
</evidence>
<dbReference type="InterPro" id="IPR016024">
    <property type="entry name" value="ARM-type_fold"/>
</dbReference>
<dbReference type="SUPFAM" id="SSF46626">
    <property type="entry name" value="Cytochrome c"/>
    <property type="match status" value="1"/>
</dbReference>
<dbReference type="Gene3D" id="1.25.10.10">
    <property type="entry name" value="Leucine-rich Repeat Variant"/>
    <property type="match status" value="1"/>
</dbReference>
<dbReference type="InterPro" id="IPR011041">
    <property type="entry name" value="Quinoprot_gluc/sorb_DH_b-prop"/>
</dbReference>
<gene>
    <name evidence="6" type="ORF">JI741_12550</name>
</gene>